<evidence type="ECO:0000256" key="2">
    <source>
        <dbReference type="ARBA" id="ARBA00023054"/>
    </source>
</evidence>
<feature type="coiled-coil region" evidence="5">
    <location>
        <begin position="198"/>
        <end position="282"/>
    </location>
</feature>
<keyword evidence="8" id="KW-1185">Reference proteome</keyword>
<evidence type="ECO:0000256" key="5">
    <source>
        <dbReference type="SAM" id="Coils"/>
    </source>
</evidence>
<evidence type="ECO:0000313" key="9">
    <source>
        <dbReference type="RefSeq" id="XP_004388056.1"/>
    </source>
</evidence>
<evidence type="ECO:0000256" key="3">
    <source>
        <dbReference type="ARBA" id="ARBA00041189"/>
    </source>
</evidence>
<dbReference type="OrthoDB" id="2123794at2759"/>
<dbReference type="RefSeq" id="XP_004388056.1">
    <property type="nucleotide sequence ID" value="XM_004387999.2"/>
</dbReference>
<dbReference type="GeneID" id="101358271"/>
<gene>
    <name evidence="9" type="primary">LCA5L</name>
</gene>
<dbReference type="PANTHER" id="PTHR16650">
    <property type="entry name" value="C21ORF13-RELATED"/>
    <property type="match status" value="1"/>
</dbReference>
<comment type="similarity">
    <text evidence="1">Belongs to the LCA5 family.</text>
</comment>
<dbReference type="InterPro" id="IPR026188">
    <property type="entry name" value="Lebercilin-like"/>
</dbReference>
<dbReference type="GO" id="GO:0005930">
    <property type="term" value="C:axoneme"/>
    <property type="evidence" value="ECO:0007669"/>
    <property type="project" value="TreeGrafter"/>
</dbReference>
<sequence>MSLADTTKTNLDEYFPSVGLENNRESAECERSLGLGDFPRNGHTAEKSVDYSQSQCSCGSSHYDYSEDFISECSETAVKRNYLEQPVGKEKEEKKKYVSRFSQPKGPKEISAGKRHNRNASFFNSQTNAIAQRRDAMAHRIMSARLYKIKELKNDLADIHRKLEATIIENQFLKQLQFRHLKAIGRYENSQNNLPQIMIKHQNEVKNLRQLLRKSQEKERTVSRKLREADSELLKTKDALQALQKLSEDKNLAEREELTQKLSVLTTKLEANDRRIQSLEKQLRLNKKAFNRQLAVENRKTLAAQTATKALQMEVKRLQQKLKEKDRELEIKNIYTNRILKNLHDKDDYPKVSSTKSVQADRKSFSFTSMRHQETQKSDVPSLTTKSKKTAGNFAYKEKSTEINREIPHYISKLPNHEDPKRKHEDLSKEEGHLEVQAPVENIDKRQKEKKAHQEKKIPLTTEEQELPSKRIQVTHPEEESIHEDDIVKEKSKTNIQLNDMDELPGKYVVPNIKIPFRQRKHYSFTETIENLHHGLPTSGGPANTGITRNNHNTYKQHGNIELKLEHSASGYEPSFGKSSRTKVKNTTLRDKKSSLMEELFGSGYVLKDDQSSPVVIKGSEETLTSEKIHHLPPSQASASNAFGDSKITVVNSIKSSSPTEGKRKIII</sequence>
<protein>
    <recommendedName>
        <fullName evidence="3">Lebercilin-like protein</fullName>
    </recommendedName>
    <alternativeName>
        <fullName evidence="4">Leber congenital amaurosis 5-like protein</fullName>
    </alternativeName>
</protein>
<reference evidence="9" key="1">
    <citation type="submission" date="2025-08" db="UniProtKB">
        <authorList>
            <consortium name="RefSeq"/>
        </authorList>
    </citation>
    <scope>IDENTIFICATION</scope>
</reference>
<evidence type="ECO:0000313" key="8">
    <source>
        <dbReference type="Proteomes" id="UP000248480"/>
    </source>
</evidence>
<dbReference type="PANTHER" id="PTHR16650:SF9">
    <property type="entry name" value="LEBERCILIN-LIKE PROTEIN"/>
    <property type="match status" value="1"/>
</dbReference>
<dbReference type="KEGG" id="tmu:101358271"/>
<feature type="region of interest" description="Disordered" evidence="6">
    <location>
        <begin position="346"/>
        <end position="471"/>
    </location>
</feature>
<dbReference type="CTD" id="150082"/>
<organism evidence="8 9">
    <name type="scientific">Trichechus manatus latirostris</name>
    <name type="common">Florida manatee</name>
    <dbReference type="NCBI Taxonomy" id="127582"/>
    <lineage>
        <taxon>Eukaryota</taxon>
        <taxon>Metazoa</taxon>
        <taxon>Chordata</taxon>
        <taxon>Craniata</taxon>
        <taxon>Vertebrata</taxon>
        <taxon>Euteleostomi</taxon>
        <taxon>Mammalia</taxon>
        <taxon>Eutheria</taxon>
        <taxon>Afrotheria</taxon>
        <taxon>Sirenia</taxon>
        <taxon>Trichechidae</taxon>
        <taxon>Trichechus</taxon>
    </lineage>
</organism>
<feature type="region of interest" description="Disordered" evidence="6">
    <location>
        <begin position="94"/>
        <end position="113"/>
    </location>
</feature>
<evidence type="ECO:0000256" key="1">
    <source>
        <dbReference type="ARBA" id="ARBA00010229"/>
    </source>
</evidence>
<feature type="compositionally biased region" description="Basic and acidic residues" evidence="6">
    <location>
        <begin position="396"/>
        <end position="408"/>
    </location>
</feature>
<dbReference type="Proteomes" id="UP000248480">
    <property type="component" value="Unplaced"/>
</dbReference>
<dbReference type="FunCoup" id="A0A2Y9E6A3">
    <property type="interactions" value="51"/>
</dbReference>
<keyword evidence="2 5" id="KW-0175">Coiled coil</keyword>
<dbReference type="GO" id="GO:0042073">
    <property type="term" value="P:intraciliary transport"/>
    <property type="evidence" value="ECO:0007669"/>
    <property type="project" value="TreeGrafter"/>
</dbReference>
<proteinExistence type="inferred from homology"/>
<dbReference type="STRING" id="127582.A0A2Y9E6A3"/>
<dbReference type="Pfam" id="PF15619">
    <property type="entry name" value="Lebercilin"/>
    <property type="match status" value="1"/>
</dbReference>
<evidence type="ECO:0000256" key="6">
    <source>
        <dbReference type="SAM" id="MobiDB-lite"/>
    </source>
</evidence>
<evidence type="ECO:0000256" key="4">
    <source>
        <dbReference type="ARBA" id="ARBA00041402"/>
    </source>
</evidence>
<feature type="domain" description="Lebercilin" evidence="7">
    <location>
        <begin position="138"/>
        <end position="329"/>
    </location>
</feature>
<dbReference type="InterPro" id="IPR028933">
    <property type="entry name" value="Lebercilin_dom"/>
</dbReference>
<feature type="compositionally biased region" description="Basic and acidic residues" evidence="6">
    <location>
        <begin position="415"/>
        <end position="434"/>
    </location>
</feature>
<accession>A0A2Y9E6A3</accession>
<dbReference type="AlphaFoldDB" id="A0A2Y9E6A3"/>
<dbReference type="InParanoid" id="A0A2Y9E6A3"/>
<name>A0A2Y9E6A3_TRIMA</name>
<evidence type="ECO:0000259" key="7">
    <source>
        <dbReference type="Pfam" id="PF15619"/>
    </source>
</evidence>